<accession>A0ABM1BIN4</accession>
<feature type="region of interest" description="Disordered" evidence="5">
    <location>
        <begin position="1"/>
        <end position="23"/>
    </location>
</feature>
<keyword evidence="3" id="KW-0963">Cytoplasm</keyword>
<feature type="compositionally biased region" description="Polar residues" evidence="5">
    <location>
        <begin position="44"/>
        <end position="53"/>
    </location>
</feature>
<evidence type="ECO:0000256" key="1">
    <source>
        <dbReference type="ARBA" id="ARBA00004245"/>
    </source>
</evidence>
<dbReference type="SMART" id="SM00152">
    <property type="entry name" value="THY"/>
    <property type="match status" value="2"/>
</dbReference>
<dbReference type="InterPro" id="IPR038386">
    <property type="entry name" value="Beta-thymosin_sf"/>
</dbReference>
<gene>
    <name evidence="7" type="primary">LOC106466992</name>
</gene>
<dbReference type="Pfam" id="PF01290">
    <property type="entry name" value="Thymosin"/>
    <property type="match status" value="2"/>
</dbReference>
<comment type="similarity">
    <text evidence="2">Belongs to the thymosin beta family.</text>
</comment>
<evidence type="ECO:0000256" key="2">
    <source>
        <dbReference type="ARBA" id="ARBA00009511"/>
    </source>
</evidence>
<reference evidence="7" key="1">
    <citation type="submission" date="2025-08" db="UniProtKB">
        <authorList>
            <consortium name="RefSeq"/>
        </authorList>
    </citation>
    <scope>IDENTIFICATION</scope>
    <source>
        <tissue evidence="7">Muscle</tissue>
    </source>
</reference>
<evidence type="ECO:0000313" key="6">
    <source>
        <dbReference type="Proteomes" id="UP000694941"/>
    </source>
</evidence>
<proteinExistence type="inferred from homology"/>
<dbReference type="Gene3D" id="1.20.5.520">
    <property type="entry name" value="Single helix bin"/>
    <property type="match status" value="2"/>
</dbReference>
<dbReference type="InterPro" id="IPR001152">
    <property type="entry name" value="Beta-thymosin"/>
</dbReference>
<feature type="compositionally biased region" description="Basic and acidic residues" evidence="5">
    <location>
        <begin position="66"/>
        <end position="75"/>
    </location>
</feature>
<dbReference type="PANTHER" id="PTHR20940">
    <property type="entry name" value="TETRA THYMOSIN"/>
    <property type="match status" value="1"/>
</dbReference>
<evidence type="ECO:0000256" key="4">
    <source>
        <dbReference type="ARBA" id="ARBA00023212"/>
    </source>
</evidence>
<dbReference type="GeneID" id="106466992"/>
<evidence type="ECO:0000313" key="7">
    <source>
        <dbReference type="RefSeq" id="XP_013782758.1"/>
    </source>
</evidence>
<protein>
    <submittedName>
        <fullName evidence="7">Thymosin beta-like</fullName>
    </submittedName>
</protein>
<evidence type="ECO:0000256" key="5">
    <source>
        <dbReference type="SAM" id="MobiDB-lite"/>
    </source>
</evidence>
<sequence>MIEGVENFNRSALKQTNTEEKSVLPTKEEIILEKGQQELLKNIQSYNPSNLRPTETVEKNPLPTKDVIELEKSAA</sequence>
<keyword evidence="6" id="KW-1185">Reference proteome</keyword>
<dbReference type="RefSeq" id="XP_013782758.1">
    <property type="nucleotide sequence ID" value="XM_013927304.2"/>
</dbReference>
<comment type="subcellular location">
    <subcellularLocation>
        <location evidence="1">Cytoplasm</location>
        <location evidence="1">Cytoskeleton</location>
    </subcellularLocation>
</comment>
<dbReference type="Proteomes" id="UP000694941">
    <property type="component" value="Unplaced"/>
</dbReference>
<keyword evidence="4" id="KW-0206">Cytoskeleton</keyword>
<evidence type="ECO:0000256" key="3">
    <source>
        <dbReference type="ARBA" id="ARBA00022490"/>
    </source>
</evidence>
<name>A0ABM1BIN4_LIMPO</name>
<dbReference type="PANTHER" id="PTHR20940:SF1">
    <property type="entry name" value="CIBOULOT, ISOFORM A"/>
    <property type="match status" value="1"/>
</dbReference>
<feature type="region of interest" description="Disordered" evidence="5">
    <location>
        <begin position="44"/>
        <end position="75"/>
    </location>
</feature>
<organism evidence="6 7">
    <name type="scientific">Limulus polyphemus</name>
    <name type="common">Atlantic horseshoe crab</name>
    <dbReference type="NCBI Taxonomy" id="6850"/>
    <lineage>
        <taxon>Eukaryota</taxon>
        <taxon>Metazoa</taxon>
        <taxon>Ecdysozoa</taxon>
        <taxon>Arthropoda</taxon>
        <taxon>Chelicerata</taxon>
        <taxon>Merostomata</taxon>
        <taxon>Xiphosura</taxon>
        <taxon>Limulidae</taxon>
        <taxon>Limulus</taxon>
    </lineage>
</organism>